<protein>
    <submittedName>
        <fullName evidence="2">Glyoxalase-like domain-containing protein</fullName>
    </submittedName>
</protein>
<dbReference type="InterPro" id="IPR004360">
    <property type="entry name" value="Glyas_Fos-R_dOase_dom"/>
</dbReference>
<proteinExistence type="predicted"/>
<reference evidence="2 3" key="1">
    <citation type="submission" date="2016-10" db="EMBL/GenBank/DDBJ databases">
        <authorList>
            <person name="de Groot N.N."/>
        </authorList>
    </citation>
    <scope>NUCLEOTIDE SEQUENCE [LARGE SCALE GENOMIC DNA]</scope>
    <source>
        <strain evidence="3">E92,LMG 26720,CCM 7988</strain>
    </source>
</reference>
<dbReference type="OrthoDB" id="192739at2"/>
<dbReference type="Gene3D" id="3.10.180.10">
    <property type="entry name" value="2,3-Dihydroxybiphenyl 1,2-Dioxygenase, domain 1"/>
    <property type="match status" value="1"/>
</dbReference>
<dbReference type="CDD" id="cd06587">
    <property type="entry name" value="VOC"/>
    <property type="match status" value="1"/>
</dbReference>
<gene>
    <name evidence="2" type="ORF">SAMN04515674_108147</name>
</gene>
<evidence type="ECO:0000313" key="3">
    <source>
        <dbReference type="Proteomes" id="UP000199306"/>
    </source>
</evidence>
<dbReference type="Proteomes" id="UP000199306">
    <property type="component" value="Unassembled WGS sequence"/>
</dbReference>
<dbReference type="EMBL" id="FOXH01000008">
    <property type="protein sequence ID" value="SFQ01161.1"/>
    <property type="molecule type" value="Genomic_DNA"/>
</dbReference>
<dbReference type="InterPro" id="IPR037523">
    <property type="entry name" value="VOC_core"/>
</dbReference>
<evidence type="ECO:0000259" key="1">
    <source>
        <dbReference type="PROSITE" id="PS51819"/>
    </source>
</evidence>
<keyword evidence="3" id="KW-1185">Reference proteome</keyword>
<accession>A0A1I5V104</accession>
<evidence type="ECO:0000313" key="2">
    <source>
        <dbReference type="EMBL" id="SFQ01161.1"/>
    </source>
</evidence>
<sequence>MTIKEANLTLNVKDMDQSISFYTSIGLTVKSRWGNYYAQLVAPGILIGLHPASETNLAGNSGNASIGFTTDNFEEAKALLQSLSIETSDRNEAGGQFIHFNDPDGTALYFIKPKW</sequence>
<dbReference type="Pfam" id="PF00903">
    <property type="entry name" value="Glyoxalase"/>
    <property type="match status" value="1"/>
</dbReference>
<dbReference type="SUPFAM" id="SSF54593">
    <property type="entry name" value="Glyoxalase/Bleomycin resistance protein/Dihydroxybiphenyl dioxygenase"/>
    <property type="match status" value="1"/>
</dbReference>
<feature type="domain" description="VOC" evidence="1">
    <location>
        <begin position="4"/>
        <end position="113"/>
    </location>
</feature>
<dbReference type="STRING" id="1079859.SAMN04515674_108147"/>
<name>A0A1I5V104_9BACT</name>
<dbReference type="InterPro" id="IPR029068">
    <property type="entry name" value="Glyas_Bleomycin-R_OHBP_Dase"/>
</dbReference>
<organism evidence="2 3">
    <name type="scientific">Pseudarcicella hirudinis</name>
    <dbReference type="NCBI Taxonomy" id="1079859"/>
    <lineage>
        <taxon>Bacteria</taxon>
        <taxon>Pseudomonadati</taxon>
        <taxon>Bacteroidota</taxon>
        <taxon>Cytophagia</taxon>
        <taxon>Cytophagales</taxon>
        <taxon>Flectobacillaceae</taxon>
        <taxon>Pseudarcicella</taxon>
    </lineage>
</organism>
<dbReference type="PROSITE" id="PS51819">
    <property type="entry name" value="VOC"/>
    <property type="match status" value="1"/>
</dbReference>
<dbReference type="AlphaFoldDB" id="A0A1I5V104"/>
<dbReference type="RefSeq" id="WP_092017987.1">
    <property type="nucleotide sequence ID" value="NZ_FOXH01000008.1"/>
</dbReference>